<dbReference type="AlphaFoldDB" id="A0A9D4D5A2"/>
<reference evidence="7" key="1">
    <citation type="journal article" date="2019" name="bioRxiv">
        <title>The Genome of the Zebra Mussel, Dreissena polymorpha: A Resource for Invasive Species Research.</title>
        <authorList>
            <person name="McCartney M.A."/>
            <person name="Auch B."/>
            <person name="Kono T."/>
            <person name="Mallez S."/>
            <person name="Zhang Y."/>
            <person name="Obille A."/>
            <person name="Becker A."/>
            <person name="Abrahante J.E."/>
            <person name="Garbe J."/>
            <person name="Badalamenti J.P."/>
            <person name="Herman A."/>
            <person name="Mangelson H."/>
            <person name="Liachko I."/>
            <person name="Sullivan S."/>
            <person name="Sone E.D."/>
            <person name="Koren S."/>
            <person name="Silverstein K.A.T."/>
            <person name="Beckman K.B."/>
            <person name="Gohl D.M."/>
        </authorList>
    </citation>
    <scope>NUCLEOTIDE SEQUENCE</scope>
    <source>
        <strain evidence="7">Duluth1</strain>
        <tissue evidence="7">Whole animal</tissue>
    </source>
</reference>
<evidence type="ECO:0000256" key="2">
    <source>
        <dbReference type="ARBA" id="ARBA00022692"/>
    </source>
</evidence>
<comment type="caution">
    <text evidence="7">The sequence shown here is derived from an EMBL/GenBank/DDBJ whole genome shotgun (WGS) entry which is preliminary data.</text>
</comment>
<organism evidence="7 8">
    <name type="scientific">Dreissena polymorpha</name>
    <name type="common">Zebra mussel</name>
    <name type="synonym">Mytilus polymorpha</name>
    <dbReference type="NCBI Taxonomy" id="45954"/>
    <lineage>
        <taxon>Eukaryota</taxon>
        <taxon>Metazoa</taxon>
        <taxon>Spiralia</taxon>
        <taxon>Lophotrochozoa</taxon>
        <taxon>Mollusca</taxon>
        <taxon>Bivalvia</taxon>
        <taxon>Autobranchia</taxon>
        <taxon>Heteroconchia</taxon>
        <taxon>Euheterodonta</taxon>
        <taxon>Imparidentia</taxon>
        <taxon>Neoheterodontei</taxon>
        <taxon>Myida</taxon>
        <taxon>Dreissenoidea</taxon>
        <taxon>Dreissenidae</taxon>
        <taxon>Dreissena</taxon>
    </lineage>
</organism>
<dbReference type="SUPFAM" id="SSF81321">
    <property type="entry name" value="Family A G protein-coupled receptor-like"/>
    <property type="match status" value="1"/>
</dbReference>
<dbReference type="EMBL" id="JAIWYP010000011">
    <property type="protein sequence ID" value="KAH3739426.1"/>
    <property type="molecule type" value="Genomic_DNA"/>
</dbReference>
<evidence type="ECO:0000256" key="5">
    <source>
        <dbReference type="SAM" id="Phobius"/>
    </source>
</evidence>
<feature type="domain" description="G-protein coupled receptors family 1 profile" evidence="6">
    <location>
        <begin position="1"/>
        <end position="102"/>
    </location>
</feature>
<dbReference type="InterPro" id="IPR017452">
    <property type="entry name" value="GPCR_Rhodpsn_7TM"/>
</dbReference>
<proteinExistence type="predicted"/>
<evidence type="ECO:0000256" key="1">
    <source>
        <dbReference type="ARBA" id="ARBA00004370"/>
    </source>
</evidence>
<name>A0A9D4D5A2_DREPO</name>
<dbReference type="InterPro" id="IPR052954">
    <property type="entry name" value="GPCR-Ligand_Int"/>
</dbReference>
<protein>
    <recommendedName>
        <fullName evidence="6">G-protein coupled receptors family 1 profile domain-containing protein</fullName>
    </recommendedName>
</protein>
<keyword evidence="2 5" id="KW-0812">Transmembrane</keyword>
<keyword evidence="4 5" id="KW-0472">Membrane</keyword>
<evidence type="ECO:0000256" key="3">
    <source>
        <dbReference type="ARBA" id="ARBA00022989"/>
    </source>
</evidence>
<dbReference type="PROSITE" id="PS50262">
    <property type="entry name" value="G_PROTEIN_RECEP_F1_2"/>
    <property type="match status" value="1"/>
</dbReference>
<evidence type="ECO:0000313" key="7">
    <source>
        <dbReference type="EMBL" id="KAH3739426.1"/>
    </source>
</evidence>
<feature type="transmembrane region" description="Helical" evidence="5">
    <location>
        <begin position="52"/>
        <end position="77"/>
    </location>
</feature>
<evidence type="ECO:0000259" key="6">
    <source>
        <dbReference type="PROSITE" id="PS50262"/>
    </source>
</evidence>
<reference evidence="7" key="2">
    <citation type="submission" date="2020-11" db="EMBL/GenBank/DDBJ databases">
        <authorList>
            <person name="McCartney M.A."/>
            <person name="Auch B."/>
            <person name="Kono T."/>
            <person name="Mallez S."/>
            <person name="Becker A."/>
            <person name="Gohl D.M."/>
            <person name="Silverstein K.A.T."/>
            <person name="Koren S."/>
            <person name="Bechman K.B."/>
            <person name="Herman A."/>
            <person name="Abrahante J.E."/>
            <person name="Garbe J."/>
        </authorList>
    </citation>
    <scope>NUCLEOTIDE SEQUENCE</scope>
    <source>
        <strain evidence="7">Duluth1</strain>
        <tissue evidence="7">Whole animal</tissue>
    </source>
</reference>
<dbReference type="PANTHER" id="PTHR46641">
    <property type="entry name" value="FMRFAMIDE RECEPTOR-RELATED"/>
    <property type="match status" value="1"/>
</dbReference>
<evidence type="ECO:0000313" key="8">
    <source>
        <dbReference type="Proteomes" id="UP000828390"/>
    </source>
</evidence>
<dbReference type="Proteomes" id="UP000828390">
    <property type="component" value="Unassembled WGS sequence"/>
</dbReference>
<dbReference type="GO" id="GO:0016020">
    <property type="term" value="C:membrane"/>
    <property type="evidence" value="ECO:0007669"/>
    <property type="project" value="UniProtKB-SubCell"/>
</dbReference>
<accession>A0A9D4D5A2</accession>
<feature type="transmembrane region" description="Helical" evidence="5">
    <location>
        <begin position="12"/>
        <end position="32"/>
    </location>
</feature>
<comment type="subcellular location">
    <subcellularLocation>
        <location evidence="1">Membrane</location>
    </subcellularLocation>
</comment>
<keyword evidence="8" id="KW-1185">Reference proteome</keyword>
<gene>
    <name evidence="7" type="ORF">DPMN_046078</name>
</gene>
<dbReference type="PANTHER" id="PTHR46641:SF2">
    <property type="entry name" value="FMRFAMIDE RECEPTOR"/>
    <property type="match status" value="1"/>
</dbReference>
<evidence type="ECO:0000256" key="4">
    <source>
        <dbReference type="ARBA" id="ARBA00023136"/>
    </source>
</evidence>
<dbReference type="Gene3D" id="1.20.1070.10">
    <property type="entry name" value="Rhodopsin 7-helix transmembrane proteins"/>
    <property type="match status" value="1"/>
</dbReference>
<sequence length="102" mass="11506">MSKKKTTTSTSVFTTSLAAWGICVLVASLKTITLPNLSQWYSAEIQSYATKYVWPVLQTARTNVIWVTVLFTVFRYIATCHQLRSRIACTVSRSRKSLVVIL</sequence>
<keyword evidence="3 5" id="KW-1133">Transmembrane helix</keyword>